<keyword evidence="4" id="KW-1185">Reference proteome</keyword>
<comment type="caution">
    <text evidence="3">The sequence shown here is derived from an EMBL/GenBank/DDBJ whole genome shotgun (WGS) entry which is preliminary data.</text>
</comment>
<sequence length="184" mass="20114">MSLRNAVLGFLALTPSTGYDLKSHFDGSVRQFWTADQAQIYRVLGQLVQDGLVTVEVIPQPDRPDRKVHHITAAGLAELDGWLASPLDAHTVREPFLLRLFFAGRLGAAGVIGLIDARAAAAEGQLAALTAVRAQQPNPADLERALRLATLDNGIRHTQTELDWLRDLRGTVTTTNTTSKEQER</sequence>
<dbReference type="Pfam" id="PF10400">
    <property type="entry name" value="Vir_act_alpha_C"/>
    <property type="match status" value="1"/>
</dbReference>
<protein>
    <submittedName>
        <fullName evidence="3">PadR family transcriptional regulator</fullName>
    </submittedName>
</protein>
<proteinExistence type="predicted"/>
<gene>
    <name evidence="3" type="ORF">FVP33_18895</name>
</gene>
<dbReference type="Gene3D" id="1.10.10.10">
    <property type="entry name" value="Winged helix-like DNA-binding domain superfamily/Winged helix DNA-binding domain"/>
    <property type="match status" value="1"/>
</dbReference>
<dbReference type="InterPro" id="IPR036388">
    <property type="entry name" value="WH-like_DNA-bd_sf"/>
</dbReference>
<evidence type="ECO:0000313" key="3">
    <source>
        <dbReference type="EMBL" id="TXN27757.1"/>
    </source>
</evidence>
<name>A0A5C8UIH6_9MICO</name>
<evidence type="ECO:0000259" key="2">
    <source>
        <dbReference type="Pfam" id="PF10400"/>
    </source>
</evidence>
<dbReference type="Proteomes" id="UP000321379">
    <property type="component" value="Unassembled WGS sequence"/>
</dbReference>
<dbReference type="RefSeq" id="WP_147785252.1">
    <property type="nucleotide sequence ID" value="NZ_VRMG01000024.1"/>
</dbReference>
<evidence type="ECO:0000259" key="1">
    <source>
        <dbReference type="Pfam" id="PF03551"/>
    </source>
</evidence>
<feature type="domain" description="Transcription regulator PadR C-terminal" evidence="2">
    <location>
        <begin position="92"/>
        <end position="168"/>
    </location>
</feature>
<dbReference type="PANTHER" id="PTHR43252:SF6">
    <property type="entry name" value="NEGATIVE TRANSCRIPTION REGULATOR PADR"/>
    <property type="match status" value="1"/>
</dbReference>
<organism evidence="3 4">
    <name type="scientific">Lacisediminihabitans profunda</name>
    <dbReference type="NCBI Taxonomy" id="2594790"/>
    <lineage>
        <taxon>Bacteria</taxon>
        <taxon>Bacillati</taxon>
        <taxon>Actinomycetota</taxon>
        <taxon>Actinomycetes</taxon>
        <taxon>Micrococcales</taxon>
        <taxon>Microbacteriaceae</taxon>
        <taxon>Lacisediminihabitans</taxon>
    </lineage>
</organism>
<dbReference type="InterPro" id="IPR005149">
    <property type="entry name" value="Tscrpt_reg_PadR_N"/>
</dbReference>
<reference evidence="3 4" key="1">
    <citation type="submission" date="2019-08" db="EMBL/GenBank/DDBJ databases">
        <title>Bacterial whole genome sequence for Glaciihabitans sp. CHu50b-6-2.</title>
        <authorList>
            <person name="Jin L."/>
        </authorList>
    </citation>
    <scope>NUCLEOTIDE SEQUENCE [LARGE SCALE GENOMIC DNA]</scope>
    <source>
        <strain evidence="3 4">CHu50b-6-2</strain>
    </source>
</reference>
<accession>A0A5C8UIH6</accession>
<feature type="domain" description="Transcription regulator PadR N-terminal" evidence="1">
    <location>
        <begin position="7"/>
        <end position="79"/>
    </location>
</feature>
<dbReference type="InterPro" id="IPR018309">
    <property type="entry name" value="Tscrpt_reg_PadR_C"/>
</dbReference>
<dbReference type="AlphaFoldDB" id="A0A5C8UIH6"/>
<evidence type="ECO:0000313" key="4">
    <source>
        <dbReference type="Proteomes" id="UP000321379"/>
    </source>
</evidence>
<dbReference type="PANTHER" id="PTHR43252">
    <property type="entry name" value="TRANSCRIPTIONAL REGULATOR YQJI"/>
    <property type="match status" value="1"/>
</dbReference>
<dbReference type="Pfam" id="PF03551">
    <property type="entry name" value="PadR"/>
    <property type="match status" value="1"/>
</dbReference>
<dbReference type="SUPFAM" id="SSF46785">
    <property type="entry name" value="Winged helix' DNA-binding domain"/>
    <property type="match status" value="1"/>
</dbReference>
<dbReference type="InterPro" id="IPR036390">
    <property type="entry name" value="WH_DNA-bd_sf"/>
</dbReference>
<dbReference type="Gene3D" id="6.10.140.190">
    <property type="match status" value="1"/>
</dbReference>
<dbReference type="EMBL" id="VRMG01000024">
    <property type="protein sequence ID" value="TXN27757.1"/>
    <property type="molecule type" value="Genomic_DNA"/>
</dbReference>